<keyword evidence="6" id="KW-0560">Oxidoreductase</keyword>
<dbReference type="HOGENOM" id="CLU_000422_13_3_0"/>
<dbReference type="InterPro" id="IPR050612">
    <property type="entry name" value="Prok_Mopterin_Oxidored"/>
</dbReference>
<evidence type="ECO:0000256" key="3">
    <source>
        <dbReference type="ARBA" id="ARBA00022505"/>
    </source>
</evidence>
<reference evidence="10 11" key="1">
    <citation type="submission" date="2010-12" db="EMBL/GenBank/DDBJ databases">
        <title>Complete sequence of Desulfurispirillum indicum S5.</title>
        <authorList>
            <consortium name="US DOE Joint Genome Institute"/>
            <person name="Lucas S."/>
            <person name="Copeland A."/>
            <person name="Lapidus A."/>
            <person name="Cheng J.-F."/>
            <person name="Goodwin L."/>
            <person name="Pitluck S."/>
            <person name="Chertkov O."/>
            <person name="Held B."/>
            <person name="Detter J.C."/>
            <person name="Han C."/>
            <person name="Tapia R."/>
            <person name="Land M."/>
            <person name="Hauser L."/>
            <person name="Kyrpides N."/>
            <person name="Ivanova N."/>
            <person name="Mikhailova N."/>
            <person name="Haggblom M."/>
            <person name="Rauschenbach I."/>
            <person name="Bini E."/>
            <person name="Woyke T."/>
        </authorList>
    </citation>
    <scope>NUCLEOTIDE SEQUENCE [LARGE SCALE GENOMIC DNA]</scope>
    <source>
        <strain evidence="11">ATCC BAA-1389 / DSM 22839 / S5</strain>
    </source>
</reference>
<proteinExistence type="inferred from homology"/>
<evidence type="ECO:0000259" key="9">
    <source>
        <dbReference type="PROSITE" id="PS51669"/>
    </source>
</evidence>
<evidence type="ECO:0000256" key="2">
    <source>
        <dbReference type="ARBA" id="ARBA00022485"/>
    </source>
</evidence>
<evidence type="ECO:0000256" key="6">
    <source>
        <dbReference type="ARBA" id="ARBA00023002"/>
    </source>
</evidence>
<dbReference type="PANTHER" id="PTHR43742">
    <property type="entry name" value="TRIMETHYLAMINE-N-OXIDE REDUCTASE"/>
    <property type="match status" value="1"/>
</dbReference>
<evidence type="ECO:0000256" key="4">
    <source>
        <dbReference type="ARBA" id="ARBA00022723"/>
    </source>
</evidence>
<evidence type="ECO:0000313" key="10">
    <source>
        <dbReference type="EMBL" id="ADU67320.1"/>
    </source>
</evidence>
<dbReference type="STRING" id="653733.Selin_2609"/>
<name>E6W6I5_DESIS</name>
<keyword evidence="5" id="KW-0732">Signal</keyword>
<dbReference type="Gene3D" id="3.40.50.740">
    <property type="match status" value="1"/>
</dbReference>
<sequence>MSFTRRTFLQGSVATLGAMGAVPGFRYVSQAQESSPAPQVRYVNSSCAICTNKCVFRGQVVNGVIKRLEPEPDFPKARGMMCARGNAGAWTPYDPDRVKHPMIRTGERGEGKWRKVSWEEAFAYIAEKTNKVVEEENGNRACIGFVSSEGTYHEHYWNQFREVFGSPNSLRHPTLCLSSVIRGFMSVFGTYPSADVKNSPYIILAGADRAESIFTPDTMDMFGDKSKKIICLDPRFTKTAAKSSKWYPIKPGTDMAFALAMMNVIIGEGLHDKDFVSKHCEGFDKLAEHVKQYTPQWAEKETDIPAADIQAIAREFAKTPGAVFYPGRRSSWLVDDVQTRRAIAMVNAIVGSFDRPGGLIPNIAIPTKSYFYEPAWYTDPKPRLEADDVTFLNPRDGAWIPWRDRALKGDPYAIRGLFIYKQNVVDSVPDRNKTMELFKKMDIIVCIDTFMSDTAWFADVVLPETNYLERLDPPNAYGVNGIEPTLTLRQPLIPPMYDTKSGFEISVGLAAHFEDEDGFTLDEYFSGDVESHTRDMVSGLPGALEMLKKKAFYTDGRTAPIGAYRSGKNRINTPTGKVELYSEDFESRGFDPMPVYRKPEQPAGNQFRFIVGRHAIHTHSMTSNFPELNWHMPENTVWINAAKAKEMGISSGDEVLMRNRTGGEARIKAQVTEAIRPDCVFYAHGYGSLSKGQPLVYGRGATQSQILESHYESISGNAAMHETFVEIRKV</sequence>
<dbReference type="Pfam" id="PF01568">
    <property type="entry name" value="Molydop_binding"/>
    <property type="match status" value="1"/>
</dbReference>
<dbReference type="Gene3D" id="2.20.25.90">
    <property type="entry name" value="ADC-like domains"/>
    <property type="match status" value="1"/>
</dbReference>
<dbReference type="SUPFAM" id="SSF53706">
    <property type="entry name" value="Formate dehydrogenase/DMSO reductase, domains 1-3"/>
    <property type="match status" value="1"/>
</dbReference>
<dbReference type="InterPro" id="IPR006656">
    <property type="entry name" value="Mopterin_OxRdtase"/>
</dbReference>
<evidence type="ECO:0000256" key="8">
    <source>
        <dbReference type="ARBA" id="ARBA00023014"/>
    </source>
</evidence>
<dbReference type="eggNOG" id="COG0243">
    <property type="taxonomic scope" value="Bacteria"/>
</dbReference>
<feature type="domain" description="4Fe-4S Mo/W bis-MGD-type" evidence="9">
    <location>
        <begin position="40"/>
        <end position="96"/>
    </location>
</feature>
<dbReference type="EMBL" id="CP002432">
    <property type="protein sequence ID" value="ADU67320.1"/>
    <property type="molecule type" value="Genomic_DNA"/>
</dbReference>
<dbReference type="Pfam" id="PF00384">
    <property type="entry name" value="Molybdopterin"/>
    <property type="match status" value="1"/>
</dbReference>
<dbReference type="GO" id="GO:0016491">
    <property type="term" value="F:oxidoreductase activity"/>
    <property type="evidence" value="ECO:0007669"/>
    <property type="project" value="UniProtKB-KW"/>
</dbReference>
<dbReference type="GO" id="GO:0051539">
    <property type="term" value="F:4 iron, 4 sulfur cluster binding"/>
    <property type="evidence" value="ECO:0007669"/>
    <property type="project" value="UniProtKB-KW"/>
</dbReference>
<dbReference type="SUPFAM" id="SSF50692">
    <property type="entry name" value="ADC-like"/>
    <property type="match status" value="1"/>
</dbReference>
<dbReference type="InterPro" id="IPR006311">
    <property type="entry name" value="TAT_signal"/>
</dbReference>
<dbReference type="InterPro" id="IPR006963">
    <property type="entry name" value="Mopterin_OxRdtase_4Fe-4S_dom"/>
</dbReference>
<dbReference type="OrthoDB" id="9803192at2"/>
<dbReference type="Pfam" id="PF04879">
    <property type="entry name" value="Molybdop_Fe4S4"/>
    <property type="match status" value="1"/>
</dbReference>
<evidence type="ECO:0000256" key="5">
    <source>
        <dbReference type="ARBA" id="ARBA00022729"/>
    </source>
</evidence>
<dbReference type="PROSITE" id="PS51318">
    <property type="entry name" value="TAT"/>
    <property type="match status" value="1"/>
</dbReference>
<dbReference type="RefSeq" id="WP_013507189.1">
    <property type="nucleotide sequence ID" value="NC_014836.1"/>
</dbReference>
<dbReference type="Proteomes" id="UP000002572">
    <property type="component" value="Chromosome"/>
</dbReference>
<comment type="similarity">
    <text evidence="1">Belongs to the prokaryotic molybdopterin-containing oxidoreductase family.</text>
</comment>
<dbReference type="GO" id="GO:0046872">
    <property type="term" value="F:metal ion binding"/>
    <property type="evidence" value="ECO:0007669"/>
    <property type="project" value="UniProtKB-KW"/>
</dbReference>
<keyword evidence="11" id="KW-1185">Reference proteome</keyword>
<organism evidence="10 11">
    <name type="scientific">Desulfurispirillum indicum (strain ATCC BAA-1389 / DSM 22839 / S5)</name>
    <dbReference type="NCBI Taxonomy" id="653733"/>
    <lineage>
        <taxon>Bacteria</taxon>
        <taxon>Pseudomonadati</taxon>
        <taxon>Chrysiogenota</taxon>
        <taxon>Chrysiogenia</taxon>
        <taxon>Chrysiogenales</taxon>
        <taxon>Chrysiogenaceae</taxon>
        <taxon>Desulfurispirillum</taxon>
    </lineage>
</organism>
<keyword evidence="8" id="KW-0411">Iron-sulfur</keyword>
<dbReference type="InParanoid" id="E6W6I5"/>
<evidence type="ECO:0000313" key="11">
    <source>
        <dbReference type="Proteomes" id="UP000002572"/>
    </source>
</evidence>
<keyword evidence="3" id="KW-0500">Molybdenum</keyword>
<dbReference type="InterPro" id="IPR006657">
    <property type="entry name" value="MoPterin_dinucl-bd_dom"/>
</dbReference>
<dbReference type="PROSITE" id="PS51669">
    <property type="entry name" value="4FE4S_MOW_BIS_MGD"/>
    <property type="match status" value="1"/>
</dbReference>
<gene>
    <name evidence="10" type="ordered locus">Selin_2609</name>
</gene>
<dbReference type="AlphaFoldDB" id="E6W6I5"/>
<dbReference type="Gene3D" id="2.40.40.20">
    <property type="match status" value="1"/>
</dbReference>
<dbReference type="InterPro" id="IPR009010">
    <property type="entry name" value="Asp_de-COase-like_dom_sf"/>
</dbReference>
<dbReference type="FunCoup" id="E6W6I5">
    <property type="interactions" value="264"/>
</dbReference>
<protein>
    <submittedName>
        <fullName evidence="10">Molybdopterin oxidoreductase</fullName>
    </submittedName>
</protein>
<dbReference type="Gene3D" id="3.40.228.10">
    <property type="entry name" value="Dimethylsulfoxide Reductase, domain 2"/>
    <property type="match status" value="1"/>
</dbReference>
<evidence type="ECO:0000256" key="1">
    <source>
        <dbReference type="ARBA" id="ARBA00010312"/>
    </source>
</evidence>
<accession>E6W6I5</accession>
<dbReference type="SMART" id="SM00926">
    <property type="entry name" value="Molybdop_Fe4S4"/>
    <property type="match status" value="1"/>
</dbReference>
<evidence type="ECO:0000256" key="7">
    <source>
        <dbReference type="ARBA" id="ARBA00023004"/>
    </source>
</evidence>
<keyword evidence="4" id="KW-0479">Metal-binding</keyword>
<dbReference type="GO" id="GO:0043546">
    <property type="term" value="F:molybdopterin cofactor binding"/>
    <property type="evidence" value="ECO:0007669"/>
    <property type="project" value="InterPro"/>
</dbReference>
<dbReference type="KEGG" id="din:Selin_2609"/>
<keyword evidence="7" id="KW-0408">Iron</keyword>
<dbReference type="CDD" id="cd02778">
    <property type="entry name" value="MopB_CT_Thiosulfate-R-like"/>
    <property type="match status" value="1"/>
</dbReference>
<dbReference type="PANTHER" id="PTHR43742:SF9">
    <property type="entry name" value="TETRATHIONATE REDUCTASE SUBUNIT A"/>
    <property type="match status" value="1"/>
</dbReference>
<dbReference type="Gene3D" id="3.30.2070.10">
    <property type="entry name" value="Formate dehydrogenase/DMSO reductase"/>
    <property type="match status" value="1"/>
</dbReference>
<keyword evidence="2" id="KW-0004">4Fe-4S</keyword>